<evidence type="ECO:0000313" key="2">
    <source>
        <dbReference type="EMBL" id="KAJ9553813.1"/>
    </source>
</evidence>
<gene>
    <name evidence="2" type="ORF">OSB04_017858</name>
</gene>
<organism evidence="2 3">
    <name type="scientific">Centaurea solstitialis</name>
    <name type="common">yellow star-thistle</name>
    <dbReference type="NCBI Taxonomy" id="347529"/>
    <lineage>
        <taxon>Eukaryota</taxon>
        <taxon>Viridiplantae</taxon>
        <taxon>Streptophyta</taxon>
        <taxon>Embryophyta</taxon>
        <taxon>Tracheophyta</taxon>
        <taxon>Spermatophyta</taxon>
        <taxon>Magnoliopsida</taxon>
        <taxon>eudicotyledons</taxon>
        <taxon>Gunneridae</taxon>
        <taxon>Pentapetalae</taxon>
        <taxon>asterids</taxon>
        <taxon>campanulids</taxon>
        <taxon>Asterales</taxon>
        <taxon>Asteraceae</taxon>
        <taxon>Carduoideae</taxon>
        <taxon>Cardueae</taxon>
        <taxon>Centaureinae</taxon>
        <taxon>Centaurea</taxon>
    </lineage>
</organism>
<dbReference type="InterPro" id="IPR050796">
    <property type="entry name" value="SCF_F-box_component"/>
</dbReference>
<dbReference type="InterPro" id="IPR036047">
    <property type="entry name" value="F-box-like_dom_sf"/>
</dbReference>
<evidence type="ECO:0000259" key="1">
    <source>
        <dbReference type="PROSITE" id="PS50181"/>
    </source>
</evidence>
<evidence type="ECO:0000313" key="3">
    <source>
        <dbReference type="Proteomes" id="UP001172457"/>
    </source>
</evidence>
<dbReference type="InterPro" id="IPR017451">
    <property type="entry name" value="F-box-assoc_interact_dom"/>
</dbReference>
<dbReference type="Proteomes" id="UP001172457">
    <property type="component" value="Chromosome 4"/>
</dbReference>
<dbReference type="PANTHER" id="PTHR31672:SF13">
    <property type="entry name" value="F-BOX PROTEIN CPR30-LIKE"/>
    <property type="match status" value="1"/>
</dbReference>
<dbReference type="SUPFAM" id="SSF81383">
    <property type="entry name" value="F-box domain"/>
    <property type="match status" value="1"/>
</dbReference>
<dbReference type="AlphaFoldDB" id="A0AA38T3P0"/>
<dbReference type="InterPro" id="IPR013187">
    <property type="entry name" value="F-box-assoc_dom_typ3"/>
</dbReference>
<name>A0AA38T3P0_9ASTR</name>
<dbReference type="Gene3D" id="1.20.1280.50">
    <property type="match status" value="1"/>
</dbReference>
<dbReference type="PROSITE" id="PS50181">
    <property type="entry name" value="FBOX"/>
    <property type="match status" value="1"/>
</dbReference>
<dbReference type="InterPro" id="IPR001810">
    <property type="entry name" value="F-box_dom"/>
</dbReference>
<proteinExistence type="predicted"/>
<dbReference type="SMART" id="SM00256">
    <property type="entry name" value="FBOX"/>
    <property type="match status" value="1"/>
</dbReference>
<dbReference type="CDD" id="cd22157">
    <property type="entry name" value="F-box_AtFBW1-like"/>
    <property type="match status" value="1"/>
</dbReference>
<reference evidence="2" key="1">
    <citation type="submission" date="2023-03" db="EMBL/GenBank/DDBJ databases">
        <title>Chromosome-scale reference genome and RAD-based genetic map of yellow starthistle (Centaurea solstitialis) reveal putative structural variation and QTLs associated with invader traits.</title>
        <authorList>
            <person name="Reatini B."/>
            <person name="Cang F.A."/>
            <person name="Jiang Q."/>
            <person name="Mckibben M.T.W."/>
            <person name="Barker M.S."/>
            <person name="Rieseberg L.H."/>
            <person name="Dlugosch K.M."/>
        </authorList>
    </citation>
    <scope>NUCLEOTIDE SEQUENCE</scope>
    <source>
        <strain evidence="2">CAN-66</strain>
        <tissue evidence="2">Leaf</tissue>
    </source>
</reference>
<protein>
    <recommendedName>
        <fullName evidence="1">F-box domain-containing protein</fullName>
    </recommendedName>
</protein>
<dbReference type="EMBL" id="JARYMX010000004">
    <property type="protein sequence ID" value="KAJ9553813.1"/>
    <property type="molecule type" value="Genomic_DNA"/>
</dbReference>
<sequence>MASPHQQPTTIENLPGELLSEILIRIPAKPLARMRCVSKPWNAVLSKPSFIKSHLHRSMHDDDEILLVLADGGLCVPFSMTAHFSQSPRLELTNFIKLPVMLSQYESETVQFLGSVNGLICFCYQSDNDDFPYHITLYTDLVIQIWNPSLSTVLTLPPFQLLPNRYFDFTNVYFRFGYDPKTDDYKLVKLMSRSQEWLQVEVYSLRKDSWGLLTQRFPSHVIEIDNEDSVSVDGYDGRLHWLGSIGKEKKLRTIVAFDLGMETFSETSLPHSLIDHNVSWLDTLGVIAGKLCLLSCTENLKCEVWVMNEYGVAESWVKHDLLSELSGVIYPYGFTLSNKFLYVTFADGIGMYDQISADTKIMGMTSLHRTYKIVRYVESLVWMAPIRSSILKTVNRVRAGVDLQAWLTLTLIVCEVTWGFNNTYRKKMVQI</sequence>
<feature type="domain" description="F-box" evidence="1">
    <location>
        <begin position="8"/>
        <end position="54"/>
    </location>
</feature>
<keyword evidence="3" id="KW-1185">Reference proteome</keyword>
<dbReference type="PANTHER" id="PTHR31672">
    <property type="entry name" value="BNACNNG10540D PROTEIN"/>
    <property type="match status" value="1"/>
</dbReference>
<accession>A0AA38T3P0</accession>
<dbReference type="Pfam" id="PF08268">
    <property type="entry name" value="FBA_3"/>
    <property type="match status" value="1"/>
</dbReference>
<comment type="caution">
    <text evidence="2">The sequence shown here is derived from an EMBL/GenBank/DDBJ whole genome shotgun (WGS) entry which is preliminary data.</text>
</comment>
<dbReference type="NCBIfam" id="TIGR01640">
    <property type="entry name" value="F_box_assoc_1"/>
    <property type="match status" value="1"/>
</dbReference>
<dbReference type="Pfam" id="PF00646">
    <property type="entry name" value="F-box"/>
    <property type="match status" value="1"/>
</dbReference>